<dbReference type="PROSITE" id="PS00375">
    <property type="entry name" value="UDPGT"/>
    <property type="match status" value="1"/>
</dbReference>
<evidence type="ECO:0000256" key="5">
    <source>
        <dbReference type="RuleBase" id="RU362057"/>
    </source>
</evidence>
<keyword evidence="3 4" id="KW-0808">Transferase</keyword>
<evidence type="ECO:0000256" key="2">
    <source>
        <dbReference type="ARBA" id="ARBA00022676"/>
    </source>
</evidence>
<evidence type="ECO:0000313" key="6">
    <source>
        <dbReference type="EMBL" id="PON60320.1"/>
    </source>
</evidence>
<dbReference type="Proteomes" id="UP000237105">
    <property type="component" value="Unassembled WGS sequence"/>
</dbReference>
<dbReference type="GO" id="GO:0080043">
    <property type="term" value="F:quercetin 3-O-glucosyltransferase activity"/>
    <property type="evidence" value="ECO:0007669"/>
    <property type="project" value="TreeGrafter"/>
</dbReference>
<dbReference type="Gene3D" id="3.40.50.2000">
    <property type="entry name" value="Glycogen Phosphorylase B"/>
    <property type="match status" value="2"/>
</dbReference>
<accession>A0A2P5CH09</accession>
<dbReference type="EC" id="2.4.1.-" evidence="5"/>
<dbReference type="CDD" id="cd03784">
    <property type="entry name" value="GT1_Gtf-like"/>
    <property type="match status" value="1"/>
</dbReference>
<dbReference type="Pfam" id="PF00201">
    <property type="entry name" value="UDPGT"/>
    <property type="match status" value="1"/>
</dbReference>
<sequence length="475" mass="53066">MEDAQSTIKPHAVMIPIHYQGHVTPTINLALKLASKGFTITFVNTENIHHQITKSSLKKQSKESEEDHDIDIDIFAGARNSGLDIRYKTISDGFPLSYDRTRNRAEFNEANLKVFPAHVDELLGHLVQDDPSVSCLITDTFYTWTSRIARKYNLVNISFWTQPALAFISLGPSNTRVDTIDYIPGVKAIEPKDLTSFLQSTNTTSLARRIIDTAFNDVKNADFILINAVQELENDTISAIQEKQPFFAVGPIIPSGVTRGLVPTSLRTESDCNNWLNTKPQGSVLYVSFGSSIRSRKSDIDEIAQGLVLSQVDFIWVLRPDAVSYEEPYVLPDGFEEKTKNKGLVVPWCSQIEVLSHGAVGGFMTHCGWNSVLESLWCGVPLLCFPLLAEQPTNRKLVVDDWRIGVNLCDSKPLTGLEVAEKINRLMSGKSAEDLREQTFKVRQTVERALAAEGLSQKNLNQFISDVKAKIRRVK</sequence>
<dbReference type="PANTHER" id="PTHR11926:SF774">
    <property type="entry name" value="UDP-GLYCOSYLTRANSFERASE 85A1-RELATED"/>
    <property type="match status" value="1"/>
</dbReference>
<keyword evidence="7" id="KW-1185">Reference proteome</keyword>
<gene>
    <name evidence="6" type="ORF">PanWU01x14_153060</name>
</gene>
<evidence type="ECO:0000256" key="4">
    <source>
        <dbReference type="RuleBase" id="RU003718"/>
    </source>
</evidence>
<evidence type="ECO:0000256" key="3">
    <source>
        <dbReference type="ARBA" id="ARBA00022679"/>
    </source>
</evidence>
<proteinExistence type="inferred from homology"/>
<dbReference type="GO" id="GO:0080044">
    <property type="term" value="F:quercetin 7-O-glucosyltransferase activity"/>
    <property type="evidence" value="ECO:0007669"/>
    <property type="project" value="TreeGrafter"/>
</dbReference>
<protein>
    <recommendedName>
        <fullName evidence="5">Glycosyltransferase</fullName>
        <ecNumber evidence="5">2.4.1.-</ecNumber>
    </recommendedName>
</protein>
<comment type="similarity">
    <text evidence="1 4">Belongs to the UDP-glycosyltransferase family.</text>
</comment>
<dbReference type="InterPro" id="IPR002213">
    <property type="entry name" value="UDP_glucos_trans"/>
</dbReference>
<organism evidence="6 7">
    <name type="scientific">Parasponia andersonii</name>
    <name type="common">Sponia andersonii</name>
    <dbReference type="NCBI Taxonomy" id="3476"/>
    <lineage>
        <taxon>Eukaryota</taxon>
        <taxon>Viridiplantae</taxon>
        <taxon>Streptophyta</taxon>
        <taxon>Embryophyta</taxon>
        <taxon>Tracheophyta</taxon>
        <taxon>Spermatophyta</taxon>
        <taxon>Magnoliopsida</taxon>
        <taxon>eudicotyledons</taxon>
        <taxon>Gunneridae</taxon>
        <taxon>Pentapetalae</taxon>
        <taxon>rosids</taxon>
        <taxon>fabids</taxon>
        <taxon>Rosales</taxon>
        <taxon>Cannabaceae</taxon>
        <taxon>Parasponia</taxon>
    </lineage>
</organism>
<evidence type="ECO:0000256" key="1">
    <source>
        <dbReference type="ARBA" id="ARBA00009995"/>
    </source>
</evidence>
<dbReference type="PANTHER" id="PTHR11926">
    <property type="entry name" value="GLUCOSYL/GLUCURONOSYL TRANSFERASES"/>
    <property type="match status" value="1"/>
</dbReference>
<dbReference type="FunFam" id="3.40.50.2000:FF:000078">
    <property type="entry name" value="Glycosyltransferase"/>
    <property type="match status" value="1"/>
</dbReference>
<name>A0A2P5CH09_PARAD</name>
<dbReference type="OrthoDB" id="5835829at2759"/>
<dbReference type="AlphaFoldDB" id="A0A2P5CH09"/>
<reference evidence="7" key="1">
    <citation type="submission" date="2016-06" db="EMBL/GenBank/DDBJ databases">
        <title>Parallel loss of symbiosis genes in relatives of nitrogen-fixing non-legume Parasponia.</title>
        <authorList>
            <person name="Van Velzen R."/>
            <person name="Holmer R."/>
            <person name="Bu F."/>
            <person name="Rutten L."/>
            <person name="Van Zeijl A."/>
            <person name="Liu W."/>
            <person name="Santuari L."/>
            <person name="Cao Q."/>
            <person name="Sharma T."/>
            <person name="Shen D."/>
            <person name="Roswanjaya Y."/>
            <person name="Wardhani T."/>
            <person name="Kalhor M.S."/>
            <person name="Jansen J."/>
            <person name="Van den Hoogen J."/>
            <person name="Gungor B."/>
            <person name="Hartog M."/>
            <person name="Hontelez J."/>
            <person name="Verver J."/>
            <person name="Yang W.-C."/>
            <person name="Schijlen E."/>
            <person name="Repin R."/>
            <person name="Schilthuizen M."/>
            <person name="Schranz E."/>
            <person name="Heidstra R."/>
            <person name="Miyata K."/>
            <person name="Fedorova E."/>
            <person name="Kohlen W."/>
            <person name="Bisseling T."/>
            <person name="Smit S."/>
            <person name="Geurts R."/>
        </authorList>
    </citation>
    <scope>NUCLEOTIDE SEQUENCE [LARGE SCALE GENOMIC DNA]</scope>
    <source>
        <strain evidence="7">cv. WU1-14</strain>
    </source>
</reference>
<dbReference type="SUPFAM" id="SSF53756">
    <property type="entry name" value="UDP-Glycosyltransferase/glycogen phosphorylase"/>
    <property type="match status" value="1"/>
</dbReference>
<comment type="caution">
    <text evidence="6">The sequence shown here is derived from an EMBL/GenBank/DDBJ whole genome shotgun (WGS) entry which is preliminary data.</text>
</comment>
<dbReference type="EMBL" id="JXTB01000131">
    <property type="protein sequence ID" value="PON60320.1"/>
    <property type="molecule type" value="Genomic_DNA"/>
</dbReference>
<evidence type="ECO:0000313" key="7">
    <source>
        <dbReference type="Proteomes" id="UP000237105"/>
    </source>
</evidence>
<dbReference type="InterPro" id="IPR035595">
    <property type="entry name" value="UDP_glycos_trans_CS"/>
</dbReference>
<keyword evidence="2 4" id="KW-0328">Glycosyltransferase</keyword>